<reference evidence="1 2" key="1">
    <citation type="journal article" date="2017" name="PLoS Biol.">
        <title>The sea cucumber genome provides insights into morphological evolution and visceral regeneration.</title>
        <authorList>
            <person name="Zhang X."/>
            <person name="Sun L."/>
            <person name="Yuan J."/>
            <person name="Sun Y."/>
            <person name="Gao Y."/>
            <person name="Zhang L."/>
            <person name="Li S."/>
            <person name="Dai H."/>
            <person name="Hamel J.F."/>
            <person name="Liu C."/>
            <person name="Yu Y."/>
            <person name="Liu S."/>
            <person name="Lin W."/>
            <person name="Guo K."/>
            <person name="Jin S."/>
            <person name="Xu P."/>
            <person name="Storey K.B."/>
            <person name="Huan P."/>
            <person name="Zhang T."/>
            <person name="Zhou Y."/>
            <person name="Zhang J."/>
            <person name="Lin C."/>
            <person name="Li X."/>
            <person name="Xing L."/>
            <person name="Huo D."/>
            <person name="Sun M."/>
            <person name="Wang L."/>
            <person name="Mercier A."/>
            <person name="Li F."/>
            <person name="Yang H."/>
            <person name="Xiang J."/>
        </authorList>
    </citation>
    <scope>NUCLEOTIDE SEQUENCE [LARGE SCALE GENOMIC DNA]</scope>
    <source>
        <strain evidence="1">Shaxun</strain>
        <tissue evidence="1">Muscle</tissue>
    </source>
</reference>
<evidence type="ECO:0000313" key="1">
    <source>
        <dbReference type="EMBL" id="PIK42342.1"/>
    </source>
</evidence>
<dbReference type="EMBL" id="MRZV01000942">
    <property type="protein sequence ID" value="PIK42342.1"/>
    <property type="molecule type" value="Genomic_DNA"/>
</dbReference>
<dbReference type="AlphaFoldDB" id="A0A2G8K2W0"/>
<proteinExistence type="predicted"/>
<sequence>MMAHFLDTAKHVSSITLNFFETGHGQNEGDNMHSVVERAVKRVGDIILPTQLATVIRMASRNPYHVKELQTSDVSDWKQLAQERRVLRVRTSEEGEVIDWTKFMSIKLMKVSPGKILYKTSHLQEGFSTINLDLNRRKSNPLSGLLVRTIERPKISEAKYNDLLSFCSGDTPVIFHPEHKAFFEGLPH</sequence>
<gene>
    <name evidence="1" type="ORF">BSL78_20825</name>
</gene>
<dbReference type="PANTHER" id="PTHR10773">
    <property type="entry name" value="DNA-DIRECTED RNA POLYMERASES I, II, AND III SUBUNIT RPABC2"/>
    <property type="match status" value="1"/>
</dbReference>
<evidence type="ECO:0000313" key="2">
    <source>
        <dbReference type="Proteomes" id="UP000230750"/>
    </source>
</evidence>
<organism evidence="1 2">
    <name type="scientific">Stichopus japonicus</name>
    <name type="common">Sea cucumber</name>
    <dbReference type="NCBI Taxonomy" id="307972"/>
    <lineage>
        <taxon>Eukaryota</taxon>
        <taxon>Metazoa</taxon>
        <taxon>Echinodermata</taxon>
        <taxon>Eleutherozoa</taxon>
        <taxon>Echinozoa</taxon>
        <taxon>Holothuroidea</taxon>
        <taxon>Aspidochirotacea</taxon>
        <taxon>Aspidochirotida</taxon>
        <taxon>Stichopodidae</taxon>
        <taxon>Apostichopus</taxon>
    </lineage>
</organism>
<dbReference type="PANTHER" id="PTHR10773:SF19">
    <property type="match status" value="1"/>
</dbReference>
<name>A0A2G8K2W0_STIJA</name>
<accession>A0A2G8K2W0</accession>
<protein>
    <submittedName>
        <fullName evidence="1">Uncharacterized protein</fullName>
    </submittedName>
</protein>
<keyword evidence="2" id="KW-1185">Reference proteome</keyword>
<comment type="caution">
    <text evidence="1">The sequence shown here is derived from an EMBL/GenBank/DDBJ whole genome shotgun (WGS) entry which is preliminary data.</text>
</comment>
<dbReference type="Proteomes" id="UP000230750">
    <property type="component" value="Unassembled WGS sequence"/>
</dbReference>
<dbReference type="OrthoDB" id="6763127at2759"/>